<sequence length="274" mass="30891">MQREKQRSVKHRPKQQQSGSELNRRSFPPAMIDTRNKNHIKCMVIGDGAVGKTCMLVSYTTSRFPYQYSPTVLDSYTARVSVDGRPYVLELIDSAGQDDYQHIRMLSYKSVDIFLVCYSVVDPASFNNLKDKWIPEMKHYGPQGTPFVVVGAQADLREDRETVEKLHREKEKPVSFHQGEKLAKKFGADAFIECSSLTQRGLQRVFEQVIMGALSPRKTKKSSKPSKFFGMVSLCLDNLKHKISGHKESGSANSSTAGSDSDLVRIYTGNSTRR</sequence>
<proteinExistence type="inferred from homology"/>
<dbReference type="InterPro" id="IPR003578">
    <property type="entry name" value="Small_GTPase_Rho"/>
</dbReference>
<dbReference type="OrthoDB" id="8830751at2759"/>
<dbReference type="SMART" id="SM00174">
    <property type="entry name" value="RHO"/>
    <property type="match status" value="1"/>
</dbReference>
<accession>A0A1S3IUY3</accession>
<keyword evidence="2" id="KW-0547">Nucleotide-binding</keyword>
<dbReference type="AlphaFoldDB" id="A0A1S3IUY3"/>
<dbReference type="KEGG" id="lak:106167608"/>
<dbReference type="NCBIfam" id="TIGR00231">
    <property type="entry name" value="small_GTP"/>
    <property type="match status" value="1"/>
</dbReference>
<keyword evidence="5" id="KW-1185">Reference proteome</keyword>
<organism evidence="5 6">
    <name type="scientific">Lingula anatina</name>
    <name type="common">Brachiopod</name>
    <name type="synonym">Lingula unguis</name>
    <dbReference type="NCBI Taxonomy" id="7574"/>
    <lineage>
        <taxon>Eukaryota</taxon>
        <taxon>Metazoa</taxon>
        <taxon>Spiralia</taxon>
        <taxon>Lophotrochozoa</taxon>
        <taxon>Brachiopoda</taxon>
        <taxon>Linguliformea</taxon>
        <taxon>Lingulata</taxon>
        <taxon>Lingulida</taxon>
        <taxon>Linguloidea</taxon>
        <taxon>Lingulidae</taxon>
        <taxon>Lingula</taxon>
    </lineage>
</organism>
<dbReference type="RefSeq" id="XP_013401883.1">
    <property type="nucleotide sequence ID" value="XM_013546429.1"/>
</dbReference>
<dbReference type="Gene3D" id="3.40.50.300">
    <property type="entry name" value="P-loop containing nucleotide triphosphate hydrolases"/>
    <property type="match status" value="1"/>
</dbReference>
<dbReference type="Pfam" id="PF00071">
    <property type="entry name" value="Ras"/>
    <property type="match status" value="1"/>
</dbReference>
<dbReference type="PROSITE" id="PS51419">
    <property type="entry name" value="RAB"/>
    <property type="match status" value="1"/>
</dbReference>
<comment type="similarity">
    <text evidence="1">Belongs to the small GTPase superfamily. Rho family.</text>
</comment>
<reference evidence="6" key="1">
    <citation type="submission" date="2025-08" db="UniProtKB">
        <authorList>
            <consortium name="RefSeq"/>
        </authorList>
    </citation>
    <scope>IDENTIFICATION</scope>
    <source>
        <tissue evidence="6">Gonads</tissue>
    </source>
</reference>
<feature type="region of interest" description="Disordered" evidence="4">
    <location>
        <begin position="1"/>
        <end position="31"/>
    </location>
</feature>
<dbReference type="GO" id="GO:0005525">
    <property type="term" value="F:GTP binding"/>
    <property type="evidence" value="ECO:0007669"/>
    <property type="project" value="UniProtKB-KW"/>
</dbReference>
<dbReference type="Proteomes" id="UP000085678">
    <property type="component" value="Unplaced"/>
</dbReference>
<dbReference type="SMART" id="SM00175">
    <property type="entry name" value="RAB"/>
    <property type="match status" value="1"/>
</dbReference>
<evidence type="ECO:0000256" key="2">
    <source>
        <dbReference type="ARBA" id="ARBA00022741"/>
    </source>
</evidence>
<dbReference type="SMART" id="SM00173">
    <property type="entry name" value="RAS"/>
    <property type="match status" value="1"/>
</dbReference>
<dbReference type="CDD" id="cd00157">
    <property type="entry name" value="Rho"/>
    <property type="match status" value="1"/>
</dbReference>
<evidence type="ECO:0000256" key="3">
    <source>
        <dbReference type="ARBA" id="ARBA00023134"/>
    </source>
</evidence>
<dbReference type="PROSITE" id="PS51420">
    <property type="entry name" value="RHO"/>
    <property type="match status" value="1"/>
</dbReference>
<dbReference type="PANTHER" id="PTHR24072">
    <property type="entry name" value="RHO FAMILY GTPASE"/>
    <property type="match status" value="1"/>
</dbReference>
<evidence type="ECO:0000313" key="6">
    <source>
        <dbReference type="RefSeq" id="XP_013401883.1"/>
    </source>
</evidence>
<dbReference type="OMA" id="NAKEEWV"/>
<keyword evidence="3" id="KW-0342">GTP-binding</keyword>
<dbReference type="SUPFAM" id="SSF52540">
    <property type="entry name" value="P-loop containing nucleoside triphosphate hydrolases"/>
    <property type="match status" value="1"/>
</dbReference>
<evidence type="ECO:0000256" key="1">
    <source>
        <dbReference type="ARBA" id="ARBA00010142"/>
    </source>
</evidence>
<name>A0A1S3IUY3_LINAN</name>
<dbReference type="GO" id="GO:0003924">
    <property type="term" value="F:GTPase activity"/>
    <property type="evidence" value="ECO:0007669"/>
    <property type="project" value="InterPro"/>
</dbReference>
<dbReference type="InterPro" id="IPR005225">
    <property type="entry name" value="Small_GTP-bd"/>
</dbReference>
<dbReference type="FunFam" id="3.40.50.300:FF:001179">
    <property type="entry name" value="Rho family GTPase"/>
    <property type="match status" value="1"/>
</dbReference>
<dbReference type="GeneID" id="106167608"/>
<gene>
    <name evidence="6" type="primary">LOC106167608</name>
</gene>
<dbReference type="GO" id="GO:0007264">
    <property type="term" value="P:small GTPase-mediated signal transduction"/>
    <property type="evidence" value="ECO:0007669"/>
    <property type="project" value="InterPro"/>
</dbReference>
<dbReference type="InterPro" id="IPR027417">
    <property type="entry name" value="P-loop_NTPase"/>
</dbReference>
<feature type="region of interest" description="Disordered" evidence="4">
    <location>
        <begin position="245"/>
        <end position="274"/>
    </location>
</feature>
<dbReference type="PROSITE" id="PS51421">
    <property type="entry name" value="RAS"/>
    <property type="match status" value="1"/>
</dbReference>
<dbReference type="PRINTS" id="PR00449">
    <property type="entry name" value="RASTRNSFRMNG"/>
</dbReference>
<dbReference type="InParanoid" id="A0A1S3IUY3"/>
<protein>
    <submittedName>
        <fullName evidence="6">Cdc42 homolog</fullName>
    </submittedName>
</protein>
<evidence type="ECO:0000313" key="5">
    <source>
        <dbReference type="Proteomes" id="UP000085678"/>
    </source>
</evidence>
<evidence type="ECO:0000256" key="4">
    <source>
        <dbReference type="SAM" id="MobiDB-lite"/>
    </source>
</evidence>
<dbReference type="InterPro" id="IPR001806">
    <property type="entry name" value="Small_GTPase"/>
</dbReference>
<dbReference type="STRING" id="7574.A0A1S3IUY3"/>
<feature type="compositionally biased region" description="Polar residues" evidence="4">
    <location>
        <begin position="250"/>
        <end position="259"/>
    </location>
</feature>